<evidence type="ECO:0000256" key="1">
    <source>
        <dbReference type="SAM" id="MobiDB-lite"/>
    </source>
</evidence>
<dbReference type="EMBL" id="KV744825">
    <property type="protein sequence ID" value="OCK85032.1"/>
    <property type="molecule type" value="Genomic_DNA"/>
</dbReference>
<feature type="compositionally biased region" description="Basic and acidic residues" evidence="1">
    <location>
        <begin position="156"/>
        <end position="167"/>
    </location>
</feature>
<dbReference type="AlphaFoldDB" id="A0A8E2EJ93"/>
<accession>A0A8E2EJ93</accession>
<organism evidence="2 3">
    <name type="scientific">Lepidopterella palustris CBS 459.81</name>
    <dbReference type="NCBI Taxonomy" id="1314670"/>
    <lineage>
        <taxon>Eukaryota</taxon>
        <taxon>Fungi</taxon>
        <taxon>Dikarya</taxon>
        <taxon>Ascomycota</taxon>
        <taxon>Pezizomycotina</taxon>
        <taxon>Dothideomycetes</taxon>
        <taxon>Pleosporomycetidae</taxon>
        <taxon>Mytilinidiales</taxon>
        <taxon>Argynnaceae</taxon>
        <taxon>Lepidopterella</taxon>
    </lineage>
</organism>
<dbReference type="Proteomes" id="UP000250266">
    <property type="component" value="Unassembled WGS sequence"/>
</dbReference>
<name>A0A8E2EJ93_9PEZI</name>
<proteinExistence type="predicted"/>
<protein>
    <submittedName>
        <fullName evidence="2">Uncharacterized protein</fullName>
    </submittedName>
</protein>
<keyword evidence="3" id="KW-1185">Reference proteome</keyword>
<feature type="region of interest" description="Disordered" evidence="1">
    <location>
        <begin position="156"/>
        <end position="208"/>
    </location>
</feature>
<gene>
    <name evidence="2" type="ORF">K432DRAFT_439572</name>
</gene>
<evidence type="ECO:0000313" key="3">
    <source>
        <dbReference type="Proteomes" id="UP000250266"/>
    </source>
</evidence>
<sequence length="265" mass="29939">MSEKAAQRSGEEATGPGRIKKAYQDFSEELDKYSTLFKKFPLGNKYVSIVTDTIGTIFTIVEPLPNRPREAANYHSQNTLSFVSIPRSLLSLVCTAPGEIQGLIGQRLYARNVDAPPKSLTGRMRDSEQENGILVAKTVDGMGTKLDDIVEDQEKVRQKNDRLRRETGFTTSAKSRPVPNRNDQNAKKVGETANNEARLAGKSLREAEQRKTRVTYNCHEILRKTLANAFTSPSNATTKERRPWRESKQRLTASKWWPTTVILWR</sequence>
<evidence type="ECO:0000313" key="2">
    <source>
        <dbReference type="EMBL" id="OCK85032.1"/>
    </source>
</evidence>
<reference evidence="2 3" key="1">
    <citation type="journal article" date="2016" name="Nat. Commun.">
        <title>Ectomycorrhizal ecology is imprinted in the genome of the dominant symbiotic fungus Cenococcum geophilum.</title>
        <authorList>
            <consortium name="DOE Joint Genome Institute"/>
            <person name="Peter M."/>
            <person name="Kohler A."/>
            <person name="Ohm R.A."/>
            <person name="Kuo A."/>
            <person name="Krutzmann J."/>
            <person name="Morin E."/>
            <person name="Arend M."/>
            <person name="Barry K.W."/>
            <person name="Binder M."/>
            <person name="Choi C."/>
            <person name="Clum A."/>
            <person name="Copeland A."/>
            <person name="Grisel N."/>
            <person name="Haridas S."/>
            <person name="Kipfer T."/>
            <person name="LaButti K."/>
            <person name="Lindquist E."/>
            <person name="Lipzen A."/>
            <person name="Maire R."/>
            <person name="Meier B."/>
            <person name="Mihaltcheva S."/>
            <person name="Molinier V."/>
            <person name="Murat C."/>
            <person name="Poggeler S."/>
            <person name="Quandt C.A."/>
            <person name="Sperisen C."/>
            <person name="Tritt A."/>
            <person name="Tisserant E."/>
            <person name="Crous P.W."/>
            <person name="Henrissat B."/>
            <person name="Nehls U."/>
            <person name="Egli S."/>
            <person name="Spatafora J.W."/>
            <person name="Grigoriev I.V."/>
            <person name="Martin F.M."/>
        </authorList>
    </citation>
    <scope>NUCLEOTIDE SEQUENCE [LARGE SCALE GENOMIC DNA]</scope>
    <source>
        <strain evidence="2 3">CBS 459.81</strain>
    </source>
</reference>